<evidence type="ECO:0000256" key="6">
    <source>
        <dbReference type="RuleBase" id="RU361228"/>
    </source>
</evidence>
<name>A0A6J8EJ74_MYTCO</name>
<keyword evidence="6" id="KW-0732">Signal</keyword>
<keyword evidence="8" id="KW-1185">Reference proteome</keyword>
<keyword evidence="6" id="KW-0521">NADP</keyword>
<dbReference type="Pfam" id="PF01129">
    <property type="entry name" value="ART"/>
    <property type="match status" value="1"/>
</dbReference>
<dbReference type="EC" id="2.4.2.31" evidence="6"/>
<evidence type="ECO:0000313" key="8">
    <source>
        <dbReference type="Proteomes" id="UP000507470"/>
    </source>
</evidence>
<proteinExistence type="inferred from homology"/>
<evidence type="ECO:0000256" key="5">
    <source>
        <dbReference type="ARBA" id="ARBA00047597"/>
    </source>
</evidence>
<evidence type="ECO:0000256" key="2">
    <source>
        <dbReference type="ARBA" id="ARBA00022676"/>
    </source>
</evidence>
<dbReference type="InterPro" id="IPR000768">
    <property type="entry name" value="ART"/>
</dbReference>
<dbReference type="Proteomes" id="UP000507470">
    <property type="component" value="Unassembled WGS sequence"/>
</dbReference>
<keyword evidence="4" id="KW-0548">Nucleotidyltransferase</keyword>
<comment type="similarity">
    <text evidence="1 6">Belongs to the Arg-specific ADP-ribosyltransferase family.</text>
</comment>
<feature type="chain" id="PRO_5027144678" description="NAD(P)(+)--arginine ADP-ribosyltransferase" evidence="6">
    <location>
        <begin position="37"/>
        <end position="206"/>
    </location>
</feature>
<dbReference type="GO" id="GO:0106274">
    <property type="term" value="F:NAD+-protein-arginine ADP-ribosyltransferase activity"/>
    <property type="evidence" value="ECO:0007669"/>
    <property type="project" value="UniProtKB-EC"/>
</dbReference>
<dbReference type="EMBL" id="CACVKT020009053">
    <property type="protein sequence ID" value="CAC5419782.1"/>
    <property type="molecule type" value="Genomic_DNA"/>
</dbReference>
<keyword evidence="3 6" id="KW-0808">Transferase</keyword>
<dbReference type="Gene3D" id="3.90.176.10">
    <property type="entry name" value="Toxin ADP-ribosyltransferase, Chain A, domain 1"/>
    <property type="match status" value="1"/>
</dbReference>
<comment type="catalytic activity">
    <reaction evidence="5 6">
        <text>L-arginyl-[protein] + NAD(+) = N(omega)-(ADP-D-ribosyl)-L-arginyl-[protein] + nicotinamide + H(+)</text>
        <dbReference type="Rhea" id="RHEA:19149"/>
        <dbReference type="Rhea" id="RHEA-COMP:10532"/>
        <dbReference type="Rhea" id="RHEA-COMP:15087"/>
        <dbReference type="ChEBI" id="CHEBI:15378"/>
        <dbReference type="ChEBI" id="CHEBI:17154"/>
        <dbReference type="ChEBI" id="CHEBI:29965"/>
        <dbReference type="ChEBI" id="CHEBI:57540"/>
        <dbReference type="ChEBI" id="CHEBI:142554"/>
        <dbReference type="EC" id="2.4.2.31"/>
    </reaction>
</comment>
<dbReference type="OrthoDB" id="423533at2759"/>
<evidence type="ECO:0000313" key="7">
    <source>
        <dbReference type="EMBL" id="CAC5419782.1"/>
    </source>
</evidence>
<evidence type="ECO:0000256" key="1">
    <source>
        <dbReference type="ARBA" id="ARBA00009558"/>
    </source>
</evidence>
<feature type="signal peptide" evidence="6">
    <location>
        <begin position="1"/>
        <end position="36"/>
    </location>
</feature>
<keyword evidence="2 6" id="KW-0328">Glycosyltransferase</keyword>
<protein>
    <recommendedName>
        <fullName evidence="6">NAD(P)(+)--arginine ADP-ribosyltransferase</fullName>
        <ecNumber evidence="6">2.4.2.31</ecNumber>
    </recommendedName>
    <alternativeName>
        <fullName evidence="6">Mono(ADP-ribosyl)transferase</fullName>
    </alternativeName>
</protein>
<dbReference type="GO" id="GO:0016779">
    <property type="term" value="F:nucleotidyltransferase activity"/>
    <property type="evidence" value="ECO:0007669"/>
    <property type="project" value="UniProtKB-KW"/>
</dbReference>
<dbReference type="AlphaFoldDB" id="A0A6J8EJ74"/>
<accession>A0A6J8EJ74</accession>
<organism evidence="7 8">
    <name type="scientific">Mytilus coruscus</name>
    <name type="common">Sea mussel</name>
    <dbReference type="NCBI Taxonomy" id="42192"/>
    <lineage>
        <taxon>Eukaryota</taxon>
        <taxon>Metazoa</taxon>
        <taxon>Spiralia</taxon>
        <taxon>Lophotrochozoa</taxon>
        <taxon>Mollusca</taxon>
        <taxon>Bivalvia</taxon>
        <taxon>Autobranchia</taxon>
        <taxon>Pteriomorphia</taxon>
        <taxon>Mytilida</taxon>
        <taxon>Mytiloidea</taxon>
        <taxon>Mytilidae</taxon>
        <taxon>Mytilinae</taxon>
        <taxon>Mytilus</taxon>
    </lineage>
</organism>
<sequence>MNFFEIIRRFQSQHKGMLLVTLVCIFFLNNLQNVNCQRCGFKQWVADYKDSSFCKTTSCSRQLDRADTKLKDFPNIPEERKHAIKAIFLYTDNTPELFKKVNSVLRGEQIPEEDIFKTFADILIIAIDTICKQVNEKCVRNIKAFRGQKYKESFALNTKYLFKSYTSTSTDISVALDFAREGDGSVLFHISGVNGIFIEEVKSQKY</sequence>
<evidence type="ECO:0000256" key="3">
    <source>
        <dbReference type="ARBA" id="ARBA00022679"/>
    </source>
</evidence>
<gene>
    <name evidence="7" type="ORF">MCOR_52078</name>
</gene>
<keyword evidence="6" id="KW-0520">NAD</keyword>
<dbReference type="SUPFAM" id="SSF56399">
    <property type="entry name" value="ADP-ribosylation"/>
    <property type="match status" value="1"/>
</dbReference>
<evidence type="ECO:0000256" key="4">
    <source>
        <dbReference type="ARBA" id="ARBA00022695"/>
    </source>
</evidence>
<reference evidence="7 8" key="1">
    <citation type="submission" date="2020-06" db="EMBL/GenBank/DDBJ databases">
        <authorList>
            <person name="Li R."/>
            <person name="Bekaert M."/>
        </authorList>
    </citation>
    <scope>NUCLEOTIDE SEQUENCE [LARGE SCALE GENOMIC DNA]</scope>
    <source>
        <strain evidence="8">wild</strain>
    </source>
</reference>